<dbReference type="SUPFAM" id="SSF47781">
    <property type="entry name" value="RuvA domain 2-like"/>
    <property type="match status" value="1"/>
</dbReference>
<evidence type="ECO:0000256" key="8">
    <source>
        <dbReference type="ARBA" id="ARBA00022881"/>
    </source>
</evidence>
<dbReference type="GO" id="GO:0005737">
    <property type="term" value="C:cytoplasm"/>
    <property type="evidence" value="ECO:0007669"/>
    <property type="project" value="UniProtKB-SubCell"/>
</dbReference>
<protein>
    <recommendedName>
        <fullName evidence="14">UvrABC system protein C</fullName>
        <ecNumber evidence="3">3.1.3.2</ecNumber>
    </recommendedName>
    <alternativeName>
        <fullName evidence="15">Excinuclease ABC subunit C</fullName>
    </alternativeName>
</protein>
<comment type="similarity">
    <text evidence="2">Belongs to the low molecular weight phosphotyrosine protein phosphatase family.</text>
</comment>
<sequence length="1190" mass="129762">MAEGALRARLDASALAGRVQVDSAGTGDWHVGQPPDRRAIACAAGHGVDLGSLRARQLRPQDFDTFHWILCADEANLRDAARLATATQRERLALYLPWSGGQGERAIPDPYTGGSDHFEQVWSLVDAAAERTPVPDLPEFAAWLNAAPCTLTELRGRPVALLFVNAASVWSAQRLAEFSQWLSRHPGKLQPLVLQVPRFDFERDATAALKLLRRQGLTMPVLLDADWDGWRRFGVTAWPTMVLLDAQGREQQRLIGQGVPGELERALNALCEGAPSAPSRGGSELHPEPRQALRFPMGLAVNQERLYIADSGHHRILECSHGGRVLRQFGLGTADFMDGNLAEAAFHRPQALALERESLYVADTGNHAVRRINLLTGLVDTLCGNGRPGAPVEGQVAQPRQVSLDHPVGLAIAENQLHIAMAGDNRIWSYHLGQRSLQWRAGSGAIDERDGSGHLAAFAQPTAVAVVQQVLYVADALGSSVRSLQLRGDLVQTLVGQGTWRFGEGDGPRAQASLQFPQAIALSPDAPLLWIADTGNGRLRTLRLGGGELTTQPLPRRLHGPAGLAVGAGARSADQRMTVVPVPTFDGKAFAAQLSTAPGVYRMYAADDTLLYVGKARALRNRVGSYFNGSPKNARIMSMLSQIVRMDVTVTRSEAEALLLENQLIKSLSPRYNVSLRDDKTYPHVLLTREDWPRIALHRGPRAIPGRYFGPYPGVTAVRETLNLMHKLFKLRSCEDSVFRNRSRPCLQYQIGRCSAPCVELVPAADYAESVRRAAMFLEGKSDELTRELGEQMQAASEALEFEQAARLRDLITSLRSMQTRQYVDGRAADLDVLAVAMQGSQACVMLLAFRDGRNLGTRPFFPRTNGEESPDEVLAAFVSQYYIEFEPPREILLDREIPDADLIGSALSASAERKVQLKWNVRGERAGYLELASRNAQLTLATEINSRTAQHARSEALRVMLGLAEPVKRVECFDISHTMGEATVASCVVFDAAGPVRSQYRRFNISGIEPGDDYAAMRQAIDRRFRRAVEEQGVLPDVLLIDGGAGQLAQAQAALADLGVEGVLLVGVAKGVERRAGHEALVMPDGRELRPGAADPALQFIQQVRDEAHRFAITGHRGRRQKARMTSKLEDIPGIGPRRRASLLKHFGGLVGLKAAGEAEIAKVEGINDALAARIYANLHGLAAPDPAE</sequence>
<proteinExistence type="inferred from homology"/>
<evidence type="ECO:0000256" key="4">
    <source>
        <dbReference type="ARBA" id="ARBA00022490"/>
    </source>
</evidence>
<dbReference type="Gene3D" id="3.30.420.340">
    <property type="entry name" value="UvrC, RNAse H endonuclease domain"/>
    <property type="match status" value="1"/>
</dbReference>
<organism evidence="20">
    <name type="scientific">Knufia peltigerae</name>
    <dbReference type="NCBI Taxonomy" id="1002370"/>
    <lineage>
        <taxon>Eukaryota</taxon>
        <taxon>Fungi</taxon>
        <taxon>Dikarya</taxon>
        <taxon>Ascomycota</taxon>
        <taxon>Pezizomycotina</taxon>
        <taxon>Eurotiomycetes</taxon>
        <taxon>Chaetothyriomycetidae</taxon>
        <taxon>Chaetothyriales</taxon>
        <taxon>Trichomeriaceae</taxon>
        <taxon>Knufia</taxon>
    </lineage>
</organism>
<dbReference type="HAMAP" id="MF_00203">
    <property type="entry name" value="UvrC"/>
    <property type="match status" value="1"/>
</dbReference>
<feature type="domain" description="UvrC family homology region profile" evidence="19">
    <location>
        <begin position="833"/>
        <end position="1056"/>
    </location>
</feature>
<dbReference type="InterPro" id="IPR036249">
    <property type="entry name" value="Thioredoxin-like_sf"/>
</dbReference>
<dbReference type="Gene3D" id="3.40.50.2300">
    <property type="match status" value="1"/>
</dbReference>
<dbReference type="InterPro" id="IPR011042">
    <property type="entry name" value="6-blade_b-propeller_TolB-like"/>
</dbReference>
<reference evidence="20" key="1">
    <citation type="submission" date="2022-10" db="EMBL/GenBank/DDBJ databases">
        <title>Culturing micro-colonial fungi from biological soil crusts in the Mojave desert and describing Neophaeococcomyces mojavensis, and introducing the new genera and species Taxawa tesnikishii.</title>
        <authorList>
            <person name="Kurbessoian T."/>
            <person name="Stajich J.E."/>
        </authorList>
    </citation>
    <scope>NUCLEOTIDE SEQUENCE</scope>
    <source>
        <strain evidence="20">TK_35</strain>
    </source>
</reference>
<dbReference type="InterPro" id="IPR038476">
    <property type="entry name" value="UvrC_RNase_H_dom_sf"/>
</dbReference>
<dbReference type="GO" id="GO:0009380">
    <property type="term" value="C:excinuclease repair complex"/>
    <property type="evidence" value="ECO:0007669"/>
    <property type="project" value="InterPro"/>
</dbReference>
<evidence type="ECO:0000256" key="14">
    <source>
        <dbReference type="ARBA" id="ARBA00067419"/>
    </source>
</evidence>
<comment type="subcellular location">
    <subcellularLocation>
        <location evidence="1">Cytoplasm</location>
    </subcellularLocation>
</comment>
<dbReference type="SUPFAM" id="SSF52833">
    <property type="entry name" value="Thioredoxin-like"/>
    <property type="match status" value="1"/>
</dbReference>
<dbReference type="GO" id="GO:0003677">
    <property type="term" value="F:DNA binding"/>
    <property type="evidence" value="ECO:0007669"/>
    <property type="project" value="InterPro"/>
</dbReference>
<evidence type="ECO:0000256" key="11">
    <source>
        <dbReference type="ARBA" id="ARBA00059452"/>
    </source>
</evidence>
<dbReference type="Pfam" id="PF02151">
    <property type="entry name" value="UVR"/>
    <property type="match status" value="1"/>
</dbReference>
<dbReference type="InterPro" id="IPR004791">
    <property type="entry name" value="UvrC"/>
</dbReference>
<dbReference type="PROSITE" id="PS50164">
    <property type="entry name" value="GIY_YIG"/>
    <property type="match status" value="1"/>
</dbReference>
<keyword evidence="7" id="KW-0378">Hydrolase</keyword>
<dbReference type="InterPro" id="IPR000305">
    <property type="entry name" value="GIY-YIG_endonuc"/>
</dbReference>
<dbReference type="SUPFAM" id="SSF101898">
    <property type="entry name" value="NHL repeat"/>
    <property type="match status" value="1"/>
</dbReference>
<evidence type="ECO:0000259" key="19">
    <source>
        <dbReference type="PROSITE" id="PS50165"/>
    </source>
</evidence>
<dbReference type="GO" id="GO:0006289">
    <property type="term" value="P:nucleotide-excision repair"/>
    <property type="evidence" value="ECO:0007669"/>
    <property type="project" value="InterPro"/>
</dbReference>
<dbReference type="Pfam" id="PF01541">
    <property type="entry name" value="GIY-YIG"/>
    <property type="match status" value="1"/>
</dbReference>
<dbReference type="InterPro" id="IPR017867">
    <property type="entry name" value="Tyr_phospatase_low_mol_wt"/>
</dbReference>
<dbReference type="PANTHER" id="PTHR30562:SF1">
    <property type="entry name" value="UVRABC SYSTEM PROTEIN C"/>
    <property type="match status" value="1"/>
</dbReference>
<keyword evidence="4" id="KW-0963">Cytoplasm</keyword>
<gene>
    <name evidence="20" type="ORF">H2204_013904</name>
</gene>
<dbReference type="Pfam" id="PF01451">
    <property type="entry name" value="LMWPc"/>
    <property type="match status" value="1"/>
</dbReference>
<evidence type="ECO:0000256" key="5">
    <source>
        <dbReference type="ARBA" id="ARBA00022763"/>
    </source>
</evidence>
<dbReference type="InterPro" id="IPR003583">
    <property type="entry name" value="Hlx-hairpin-Hlx_DNA-bd_motif"/>
</dbReference>
<accession>A0AA38XPS7</accession>
<dbReference type="Gene3D" id="2.120.10.30">
    <property type="entry name" value="TolB, C-terminal domain"/>
    <property type="match status" value="2"/>
</dbReference>
<dbReference type="Gene3D" id="1.10.150.20">
    <property type="entry name" value="5' to 3' exonuclease, C-terminal subdomain"/>
    <property type="match status" value="1"/>
</dbReference>
<dbReference type="SMART" id="SM00465">
    <property type="entry name" value="GIYc"/>
    <property type="match status" value="1"/>
</dbReference>
<evidence type="ECO:0000256" key="10">
    <source>
        <dbReference type="ARBA" id="ARBA00023236"/>
    </source>
</evidence>
<dbReference type="SMART" id="SM00278">
    <property type="entry name" value="HhH1"/>
    <property type="match status" value="2"/>
</dbReference>
<dbReference type="InterPro" id="IPR050066">
    <property type="entry name" value="UvrABC_protein_C"/>
</dbReference>
<feature type="active site" description="Proton donor" evidence="16">
    <location>
        <position position="109"/>
    </location>
</feature>
<comment type="caution">
    <text evidence="20">The sequence shown here is derived from an EMBL/GenBank/DDBJ whole genome shotgun (WGS) entry which is preliminary data.</text>
</comment>
<evidence type="ECO:0000256" key="16">
    <source>
        <dbReference type="PIRSR" id="PIRSR617867-1"/>
    </source>
</evidence>
<evidence type="ECO:0000259" key="17">
    <source>
        <dbReference type="PROSITE" id="PS50151"/>
    </source>
</evidence>
<dbReference type="EMBL" id="JAPDRN010000165">
    <property type="protein sequence ID" value="KAJ9617362.1"/>
    <property type="molecule type" value="Genomic_DNA"/>
</dbReference>
<dbReference type="Pfam" id="PF22920">
    <property type="entry name" value="UvrC_RNaseH"/>
    <property type="match status" value="1"/>
</dbReference>
<evidence type="ECO:0000256" key="2">
    <source>
        <dbReference type="ARBA" id="ARBA00011063"/>
    </source>
</evidence>
<dbReference type="FunFam" id="3.30.420.340:FF:000001">
    <property type="entry name" value="UvrABC system protein C"/>
    <property type="match status" value="1"/>
</dbReference>
<dbReference type="Pfam" id="PF08459">
    <property type="entry name" value="UvrC_RNaseH_dom"/>
    <property type="match status" value="1"/>
</dbReference>
<dbReference type="PRINTS" id="PR00719">
    <property type="entry name" value="LMWPTPASE"/>
</dbReference>
<evidence type="ECO:0000256" key="7">
    <source>
        <dbReference type="ARBA" id="ARBA00022801"/>
    </source>
</evidence>
<dbReference type="Gene3D" id="4.10.860.10">
    <property type="entry name" value="UVR domain"/>
    <property type="match status" value="1"/>
</dbReference>
<dbReference type="GO" id="GO:0003993">
    <property type="term" value="F:acid phosphatase activity"/>
    <property type="evidence" value="ECO:0007669"/>
    <property type="project" value="UniProtKB-EC"/>
</dbReference>
<keyword evidence="10" id="KW-0742">SOS response</keyword>
<comment type="subunit">
    <text evidence="13">Interacts with UvrB in an incision complex.</text>
</comment>
<comment type="similarity">
    <text evidence="12">Belongs to the UvrC family.</text>
</comment>
<dbReference type="NCBIfam" id="TIGR00194">
    <property type="entry name" value="uvrC"/>
    <property type="match status" value="1"/>
</dbReference>
<evidence type="ECO:0000256" key="3">
    <source>
        <dbReference type="ARBA" id="ARBA00012646"/>
    </source>
</evidence>
<dbReference type="SMART" id="SM00226">
    <property type="entry name" value="LMWPc"/>
    <property type="match status" value="1"/>
</dbReference>
<evidence type="ECO:0000313" key="20">
    <source>
        <dbReference type="EMBL" id="KAJ9617362.1"/>
    </source>
</evidence>
<dbReference type="CDD" id="cd16343">
    <property type="entry name" value="LMWPTP"/>
    <property type="match status" value="1"/>
</dbReference>
<dbReference type="GO" id="GO:0009381">
    <property type="term" value="F:excinuclease ABC activity"/>
    <property type="evidence" value="ECO:0007669"/>
    <property type="project" value="InterPro"/>
</dbReference>
<keyword evidence="6" id="KW-0228">DNA excision</keyword>
<keyword evidence="5" id="KW-0227">DNA damage</keyword>
<dbReference type="InterPro" id="IPR023485">
    <property type="entry name" value="Ptyr_pPase"/>
</dbReference>
<evidence type="ECO:0000256" key="15">
    <source>
        <dbReference type="ARBA" id="ARBA00077138"/>
    </source>
</evidence>
<dbReference type="PANTHER" id="PTHR30562">
    <property type="entry name" value="UVRC/OXIDOREDUCTASE"/>
    <property type="match status" value="1"/>
</dbReference>
<dbReference type="PROSITE" id="PS50165">
    <property type="entry name" value="UVRC"/>
    <property type="match status" value="1"/>
</dbReference>
<dbReference type="SUPFAM" id="SSF82771">
    <property type="entry name" value="GIY-YIG endonuclease"/>
    <property type="match status" value="1"/>
</dbReference>
<dbReference type="InterPro" id="IPR047296">
    <property type="entry name" value="GIY-YIG_UvrC_Cho"/>
</dbReference>
<keyword evidence="9" id="KW-0234">DNA repair</keyword>
<dbReference type="GO" id="GO:0004725">
    <property type="term" value="F:protein tyrosine phosphatase activity"/>
    <property type="evidence" value="ECO:0007669"/>
    <property type="project" value="InterPro"/>
</dbReference>
<dbReference type="CDD" id="cd10434">
    <property type="entry name" value="GIY-YIG_UvrC_Cho"/>
    <property type="match status" value="1"/>
</dbReference>
<evidence type="ECO:0000256" key="9">
    <source>
        <dbReference type="ARBA" id="ARBA00023204"/>
    </source>
</evidence>
<dbReference type="InterPro" id="IPR001162">
    <property type="entry name" value="UvrC_RNase_H_dom"/>
</dbReference>
<dbReference type="EC" id="3.1.3.2" evidence="3"/>
<dbReference type="Gene3D" id="3.40.1440.10">
    <property type="entry name" value="GIY-YIG endonuclease"/>
    <property type="match status" value="1"/>
</dbReference>
<evidence type="ECO:0000256" key="12">
    <source>
        <dbReference type="ARBA" id="ARBA00061531"/>
    </source>
</evidence>
<dbReference type="InterPro" id="IPR036876">
    <property type="entry name" value="UVR_dom_sf"/>
</dbReference>
<dbReference type="FunFam" id="3.40.1440.10:FF:000001">
    <property type="entry name" value="UvrABC system protein C"/>
    <property type="match status" value="1"/>
</dbReference>
<dbReference type="PROSITE" id="PS50151">
    <property type="entry name" value="UVR"/>
    <property type="match status" value="1"/>
</dbReference>
<feature type="domain" description="GIY-YIG" evidence="18">
    <location>
        <begin position="596"/>
        <end position="674"/>
    </location>
</feature>
<dbReference type="Gene3D" id="3.40.30.10">
    <property type="entry name" value="Glutaredoxin"/>
    <property type="match status" value="1"/>
</dbReference>
<keyword evidence="8" id="KW-0267">Excision nuclease</keyword>
<dbReference type="AlphaFoldDB" id="A0AA38XPS7"/>
<dbReference type="InterPro" id="IPR036196">
    <property type="entry name" value="Ptyr_pPase_sf"/>
</dbReference>
<dbReference type="InterPro" id="IPR010994">
    <property type="entry name" value="RuvA_2-like"/>
</dbReference>
<dbReference type="InterPro" id="IPR001943">
    <property type="entry name" value="UVR_dom"/>
</dbReference>
<dbReference type="Pfam" id="PF14520">
    <property type="entry name" value="HHH_5"/>
    <property type="match status" value="1"/>
</dbReference>
<dbReference type="InterPro" id="IPR035901">
    <property type="entry name" value="GIY-YIG_endonuc_sf"/>
</dbReference>
<dbReference type="SUPFAM" id="SSF52788">
    <property type="entry name" value="Phosphotyrosine protein phosphatases I"/>
    <property type="match status" value="1"/>
</dbReference>
<evidence type="ECO:0000256" key="13">
    <source>
        <dbReference type="ARBA" id="ARBA00062841"/>
    </source>
</evidence>
<comment type="function">
    <text evidence="11">The UvrABC repair system catalyzes the recognition and processing of DNA lesions. UvrC both incises the 5' and 3' sides of the lesion. The N-terminal half is responsible for the 3' incision and the C-terminal half is responsible for the 5' incision.</text>
</comment>
<dbReference type="FunFam" id="1.10.150.20:FF:000005">
    <property type="entry name" value="UvrABC system protein C"/>
    <property type="match status" value="1"/>
</dbReference>
<evidence type="ECO:0000256" key="1">
    <source>
        <dbReference type="ARBA" id="ARBA00004496"/>
    </source>
</evidence>
<evidence type="ECO:0000259" key="18">
    <source>
        <dbReference type="PROSITE" id="PS50164"/>
    </source>
</evidence>
<evidence type="ECO:0000256" key="6">
    <source>
        <dbReference type="ARBA" id="ARBA00022769"/>
    </source>
</evidence>
<dbReference type="SUPFAM" id="SSF46600">
    <property type="entry name" value="C-terminal UvrC-binding domain of UvrB"/>
    <property type="match status" value="1"/>
</dbReference>
<feature type="domain" description="UVR" evidence="17">
    <location>
        <begin position="783"/>
        <end position="818"/>
    </location>
</feature>
<name>A0AA38XPS7_9EURO</name>